<dbReference type="Proteomes" id="UP000597301">
    <property type="component" value="Unassembled WGS sequence"/>
</dbReference>
<protein>
    <submittedName>
        <fullName evidence="1">Uncharacterized protein</fullName>
    </submittedName>
</protein>
<dbReference type="RefSeq" id="WP_188638638.1">
    <property type="nucleotide sequence ID" value="NZ_BMHM01000002.1"/>
</dbReference>
<proteinExistence type="predicted"/>
<evidence type="ECO:0000313" key="1">
    <source>
        <dbReference type="EMBL" id="GGC83865.1"/>
    </source>
</evidence>
<dbReference type="EMBL" id="BMHM01000002">
    <property type="protein sequence ID" value="GGC83865.1"/>
    <property type="molecule type" value="Genomic_DNA"/>
</dbReference>
<evidence type="ECO:0000313" key="2">
    <source>
        <dbReference type="Proteomes" id="UP000597301"/>
    </source>
</evidence>
<name>A0ABQ1NS23_9GAMM</name>
<keyword evidence="2" id="KW-1185">Reference proteome</keyword>
<reference evidence="2" key="1">
    <citation type="journal article" date="2019" name="Int. J. Syst. Evol. Microbiol.">
        <title>The Global Catalogue of Microorganisms (GCM) 10K type strain sequencing project: providing services to taxonomists for standard genome sequencing and annotation.</title>
        <authorList>
            <consortium name="The Broad Institute Genomics Platform"/>
            <consortium name="The Broad Institute Genome Sequencing Center for Infectious Disease"/>
            <person name="Wu L."/>
            <person name="Ma J."/>
        </authorList>
    </citation>
    <scope>NUCLEOTIDE SEQUENCE [LARGE SCALE GENOMIC DNA]</scope>
    <source>
        <strain evidence="2">CGMCC 1.15122</strain>
    </source>
</reference>
<comment type="caution">
    <text evidence="1">The sequence shown here is derived from an EMBL/GenBank/DDBJ whole genome shotgun (WGS) entry which is preliminary data.</text>
</comment>
<accession>A0ABQ1NS23</accession>
<organism evidence="1 2">
    <name type="scientific">Vreelandella lutescens</name>
    <dbReference type="NCBI Taxonomy" id="1602943"/>
    <lineage>
        <taxon>Bacteria</taxon>
        <taxon>Pseudomonadati</taxon>
        <taxon>Pseudomonadota</taxon>
        <taxon>Gammaproteobacteria</taxon>
        <taxon>Oceanospirillales</taxon>
        <taxon>Halomonadaceae</taxon>
        <taxon>Vreelandella</taxon>
    </lineage>
</organism>
<sequence length="78" mass="8761">MLRNIDDMQQWELEMELSQCIGWLIASRNSAAEAEECARKHREAEEEALAQISKVRQRLGLPDSEIDQSSNSSALDGA</sequence>
<gene>
    <name evidence="1" type="ORF">GCM10011382_12530</name>
</gene>